<keyword evidence="4" id="KW-1185">Reference proteome</keyword>
<comment type="similarity">
    <text evidence="1">Belongs to the paramyosin family.</text>
</comment>
<name>A0ABD2QK82_9PLAT</name>
<comment type="caution">
    <text evidence="3">The sequence shown here is derived from an EMBL/GenBank/DDBJ whole genome shotgun (WGS) entry which is preliminary data.</text>
</comment>
<dbReference type="InterPro" id="IPR014751">
    <property type="entry name" value="XRCC4-like_C"/>
</dbReference>
<evidence type="ECO:0000256" key="1">
    <source>
        <dbReference type="ARBA" id="ARBA00008447"/>
    </source>
</evidence>
<organism evidence="3 4">
    <name type="scientific">Cichlidogyrus casuarinus</name>
    <dbReference type="NCBI Taxonomy" id="1844966"/>
    <lineage>
        <taxon>Eukaryota</taxon>
        <taxon>Metazoa</taxon>
        <taxon>Spiralia</taxon>
        <taxon>Lophotrochozoa</taxon>
        <taxon>Platyhelminthes</taxon>
        <taxon>Monogenea</taxon>
        <taxon>Monopisthocotylea</taxon>
        <taxon>Dactylogyridea</taxon>
        <taxon>Ancyrocephalidae</taxon>
        <taxon>Cichlidogyrus</taxon>
    </lineage>
</organism>
<gene>
    <name evidence="3" type="ORF">Ciccas_001392</name>
</gene>
<feature type="compositionally biased region" description="Acidic residues" evidence="2">
    <location>
        <begin position="100"/>
        <end position="112"/>
    </location>
</feature>
<feature type="region of interest" description="Disordered" evidence="2">
    <location>
        <begin position="93"/>
        <end position="173"/>
    </location>
</feature>
<accession>A0ABD2QK82</accession>
<evidence type="ECO:0000256" key="2">
    <source>
        <dbReference type="SAM" id="MobiDB-lite"/>
    </source>
</evidence>
<reference evidence="3 4" key="1">
    <citation type="submission" date="2024-11" db="EMBL/GenBank/DDBJ databases">
        <title>Adaptive evolution of stress response genes in parasites aligns with host niche diversity.</title>
        <authorList>
            <person name="Hahn C."/>
            <person name="Resl P."/>
        </authorList>
    </citation>
    <scope>NUCLEOTIDE SEQUENCE [LARGE SCALE GENOMIC DNA]</scope>
    <source>
        <strain evidence="3">EGGRZ-B1_66</strain>
        <tissue evidence="3">Body</tissue>
    </source>
</reference>
<sequence length="173" mass="19476">MANQILETLDKISSKNLTKSDATEIQSLINVSPHILHHFTLIQTLKDAVEENITKEIDLLSKFAVVLNEKKKKIKVLQDDLKNVLKPDAEKLQKNSISDETQDTEIELEVLSDTDGLSTKKADSDEDDPDDDLLPDISFQTTSSHDMYMETSHSPLDPDHKLNTSAVDEFELD</sequence>
<protein>
    <submittedName>
        <fullName evidence="3">Uncharacterized protein</fullName>
    </submittedName>
</protein>
<dbReference type="AlphaFoldDB" id="A0ABD2QK82"/>
<evidence type="ECO:0000313" key="3">
    <source>
        <dbReference type="EMBL" id="KAL3319936.1"/>
    </source>
</evidence>
<dbReference type="Proteomes" id="UP001626550">
    <property type="component" value="Unassembled WGS sequence"/>
</dbReference>
<evidence type="ECO:0000313" key="4">
    <source>
        <dbReference type="Proteomes" id="UP001626550"/>
    </source>
</evidence>
<dbReference type="Gene3D" id="1.20.5.370">
    <property type="match status" value="1"/>
</dbReference>
<feature type="compositionally biased region" description="Acidic residues" evidence="2">
    <location>
        <begin position="124"/>
        <end position="134"/>
    </location>
</feature>
<dbReference type="EMBL" id="JBJKFK010000089">
    <property type="protein sequence ID" value="KAL3319936.1"/>
    <property type="molecule type" value="Genomic_DNA"/>
</dbReference>
<proteinExistence type="inferred from homology"/>
<dbReference type="SUPFAM" id="SSF58022">
    <property type="entry name" value="XRCC4, C-terminal oligomerization domain"/>
    <property type="match status" value="1"/>
</dbReference>